<dbReference type="SUPFAM" id="SSF158682">
    <property type="entry name" value="TerB-like"/>
    <property type="match status" value="1"/>
</dbReference>
<evidence type="ECO:0000259" key="1">
    <source>
        <dbReference type="Pfam" id="PF05099"/>
    </source>
</evidence>
<dbReference type="OrthoDB" id="5402150at2"/>
<name>A0A4V6YFK9_9RHOB</name>
<dbReference type="InterPro" id="IPR007791">
    <property type="entry name" value="DjlA_N"/>
</dbReference>
<proteinExistence type="predicted"/>
<dbReference type="InterPro" id="IPR029024">
    <property type="entry name" value="TerB-like"/>
</dbReference>
<dbReference type="CDD" id="cd07313">
    <property type="entry name" value="terB_like_2"/>
    <property type="match status" value="1"/>
</dbReference>
<reference evidence="2 3" key="1">
    <citation type="submission" date="2019-04" db="EMBL/GenBank/DDBJ databases">
        <title>Genome sequence of Pelagicola litoralis CL-ES2.</title>
        <authorList>
            <person name="Cao J."/>
        </authorList>
    </citation>
    <scope>NUCLEOTIDE SEQUENCE [LARGE SCALE GENOMIC DNA]</scope>
    <source>
        <strain evidence="2 3">CL-ES2</strain>
    </source>
</reference>
<dbReference type="Proteomes" id="UP000306575">
    <property type="component" value="Unassembled WGS sequence"/>
</dbReference>
<dbReference type="EMBL" id="SULI01000005">
    <property type="protein sequence ID" value="TKZ21451.1"/>
    <property type="molecule type" value="Genomic_DNA"/>
</dbReference>
<evidence type="ECO:0000313" key="2">
    <source>
        <dbReference type="EMBL" id="TKZ21451.1"/>
    </source>
</evidence>
<gene>
    <name evidence="2" type="ORF">FAP39_06130</name>
</gene>
<sequence length="140" mass="15556">MWDGLIRRLKGVPQAPAPLPEPDEHLALGALLVRVAKSDNHYDAVEIGEIDRILAKTFSLGPIDAAKMRATCEKLEAQAPGTPDFALLIRQNVDYPHRLEMLHTLCQVMEVDGTHAQEEEATLLEIQKILGIEDNDCPIR</sequence>
<comment type="caution">
    <text evidence="2">The sequence shown here is derived from an EMBL/GenBank/DDBJ whole genome shotgun (WGS) entry which is preliminary data.</text>
</comment>
<accession>A0A4V6YFK9</accession>
<organism evidence="2 3">
    <name type="scientific">Shimia litoralis</name>
    <dbReference type="NCBI Taxonomy" id="420403"/>
    <lineage>
        <taxon>Bacteria</taxon>
        <taxon>Pseudomonadati</taxon>
        <taxon>Pseudomonadota</taxon>
        <taxon>Alphaproteobacteria</taxon>
        <taxon>Rhodobacterales</taxon>
        <taxon>Roseobacteraceae</taxon>
    </lineage>
</organism>
<protein>
    <submittedName>
        <fullName evidence="2">TerB family tellurite resistance protein</fullName>
    </submittedName>
</protein>
<dbReference type="AlphaFoldDB" id="A0A4V6YFK9"/>
<keyword evidence="3" id="KW-1185">Reference proteome</keyword>
<dbReference type="Pfam" id="PF05099">
    <property type="entry name" value="TerB"/>
    <property type="match status" value="1"/>
</dbReference>
<dbReference type="Gene3D" id="1.10.3680.10">
    <property type="entry name" value="TerB-like"/>
    <property type="match status" value="1"/>
</dbReference>
<feature type="domain" description="Co-chaperone DjlA N-terminal" evidence="1">
    <location>
        <begin position="25"/>
        <end position="137"/>
    </location>
</feature>
<evidence type="ECO:0000313" key="3">
    <source>
        <dbReference type="Proteomes" id="UP000306575"/>
    </source>
</evidence>